<feature type="non-terminal residue" evidence="2">
    <location>
        <position position="1"/>
    </location>
</feature>
<proteinExistence type="predicted"/>
<feature type="transmembrane region" description="Helical" evidence="1">
    <location>
        <begin position="20"/>
        <end position="39"/>
    </location>
</feature>
<dbReference type="AlphaFoldDB" id="A0A0K2UUQ5"/>
<sequence>PIAHVARRDIFSSTHKLEHIPVVFVCLLPLLVIVARSLIGNVEVGTPCLKSYLPLP</sequence>
<keyword evidence="1" id="KW-0472">Membrane</keyword>
<accession>A0A0K2UUQ5</accession>
<evidence type="ECO:0000256" key="1">
    <source>
        <dbReference type="SAM" id="Phobius"/>
    </source>
</evidence>
<organism evidence="2">
    <name type="scientific">Lepeophtheirus salmonis</name>
    <name type="common">Salmon louse</name>
    <name type="synonym">Caligus salmonis</name>
    <dbReference type="NCBI Taxonomy" id="72036"/>
    <lineage>
        <taxon>Eukaryota</taxon>
        <taxon>Metazoa</taxon>
        <taxon>Ecdysozoa</taxon>
        <taxon>Arthropoda</taxon>
        <taxon>Crustacea</taxon>
        <taxon>Multicrustacea</taxon>
        <taxon>Hexanauplia</taxon>
        <taxon>Copepoda</taxon>
        <taxon>Siphonostomatoida</taxon>
        <taxon>Caligidae</taxon>
        <taxon>Lepeophtheirus</taxon>
    </lineage>
</organism>
<reference evidence="2" key="1">
    <citation type="submission" date="2014-05" db="EMBL/GenBank/DDBJ databases">
        <authorList>
            <person name="Chronopoulou M."/>
        </authorList>
    </citation>
    <scope>NUCLEOTIDE SEQUENCE</scope>
    <source>
        <tissue evidence="2">Whole organism</tissue>
    </source>
</reference>
<evidence type="ECO:0000313" key="2">
    <source>
        <dbReference type="EMBL" id="CDW42008.1"/>
    </source>
</evidence>
<keyword evidence="1" id="KW-0812">Transmembrane</keyword>
<protein>
    <submittedName>
        <fullName evidence="2">Uncharacterized protein</fullName>
    </submittedName>
</protein>
<name>A0A0K2UUQ5_LEPSM</name>
<keyword evidence="1" id="KW-1133">Transmembrane helix</keyword>
<dbReference type="EMBL" id="HACA01024647">
    <property type="protein sequence ID" value="CDW42008.1"/>
    <property type="molecule type" value="Transcribed_RNA"/>
</dbReference>